<dbReference type="EMBL" id="OCMT01000002">
    <property type="protein sequence ID" value="SOD15019.1"/>
    <property type="molecule type" value="Genomic_DNA"/>
</dbReference>
<gene>
    <name evidence="1" type="ORF">SAMN06297358_1987</name>
</gene>
<organism evidence="1 2">
    <name type="scientific">Pedobacter xixiisoli</name>
    <dbReference type="NCBI Taxonomy" id="1476464"/>
    <lineage>
        <taxon>Bacteria</taxon>
        <taxon>Pseudomonadati</taxon>
        <taxon>Bacteroidota</taxon>
        <taxon>Sphingobacteriia</taxon>
        <taxon>Sphingobacteriales</taxon>
        <taxon>Sphingobacteriaceae</taxon>
        <taxon>Pedobacter</taxon>
    </lineage>
</organism>
<accession>A0A285ZZD7</accession>
<dbReference type="RefSeq" id="WP_097131420.1">
    <property type="nucleotide sequence ID" value="NZ_OCMT01000002.1"/>
</dbReference>
<dbReference type="Pfam" id="PF13585">
    <property type="entry name" value="CHU_C"/>
    <property type="match status" value="1"/>
</dbReference>
<dbReference type="Proteomes" id="UP000219281">
    <property type="component" value="Unassembled WGS sequence"/>
</dbReference>
<dbReference type="AlphaFoldDB" id="A0A285ZZD7"/>
<evidence type="ECO:0000313" key="2">
    <source>
        <dbReference type="Proteomes" id="UP000219281"/>
    </source>
</evidence>
<dbReference type="OrthoDB" id="9765926at2"/>
<evidence type="ECO:0000313" key="1">
    <source>
        <dbReference type="EMBL" id="SOD15019.1"/>
    </source>
</evidence>
<proteinExistence type="predicted"/>
<protein>
    <submittedName>
        <fullName evidence="1">Gliding motility-associated C-terminal domain-containing protein</fullName>
    </submittedName>
</protein>
<reference evidence="2" key="1">
    <citation type="submission" date="2017-09" db="EMBL/GenBank/DDBJ databases">
        <authorList>
            <person name="Varghese N."/>
            <person name="Submissions S."/>
        </authorList>
    </citation>
    <scope>NUCLEOTIDE SEQUENCE [LARGE SCALE GENOMIC DNA]</scope>
    <source>
        <strain evidence="2">CGMCC 1.12803</strain>
    </source>
</reference>
<sequence length="396" mass="44104">MRTRQAYLVFVAVLLIFGNTEIFAQISNSGVKLFLDRNAVLYVQGNYKHDAGEVLNNGTITVLGDWKSNDKVFQDASVGTVVMNSVASNLSGTATFPNLVFKGNGTYQLNGKFDARLSLDIDDSIILLFLPEGLRLLNSNPLSLTRKEGYISSLSIDASFVRFMDNDEDYLYPMGVSDLRRFVVLKPKDANTNQMAVSFIAKDPNSEGFSRLSKTKSVGEINDAYYHKIKRMGGTSPFDVTFLMPSSEKFTGLAAWVRNIHWDRMISTNTVKSGSGAAYMAQAMLHKNANLPLGSEVPFALAQITNASPLEFYNAFSPDGDGRNDTWEIKNIDAFPDNDLKIFDRSGNLVYRMNSYNSTKYWDGKNVSSGTYIYILRVKIDGKDEHFKGSITMVKN</sequence>
<dbReference type="InterPro" id="IPR026341">
    <property type="entry name" value="T9SS_type_B"/>
</dbReference>
<name>A0A285ZZD7_9SPHI</name>
<keyword evidence="2" id="KW-1185">Reference proteome</keyword>
<dbReference type="NCBIfam" id="TIGR04131">
    <property type="entry name" value="Bac_Flav_CTERM"/>
    <property type="match status" value="1"/>
</dbReference>